<dbReference type="SMART" id="SM00299">
    <property type="entry name" value="CLH"/>
    <property type="match status" value="1"/>
</dbReference>
<dbReference type="InterPro" id="IPR000547">
    <property type="entry name" value="Clathrin_H-chain/VPS_repeat"/>
</dbReference>
<dbReference type="AlphaFoldDB" id="A0A819Q969"/>
<evidence type="ECO:0000256" key="8">
    <source>
        <dbReference type="PROSITE-ProRule" id="PRU01006"/>
    </source>
</evidence>
<evidence type="ECO:0000256" key="4">
    <source>
        <dbReference type="ARBA" id="ARBA00022737"/>
    </source>
</evidence>
<evidence type="ECO:0000313" key="12">
    <source>
        <dbReference type="EMBL" id="CAF2146093.1"/>
    </source>
</evidence>
<dbReference type="EMBL" id="CAJOBG010002726">
    <property type="protein sequence ID" value="CAF4024776.1"/>
    <property type="molecule type" value="Genomic_DNA"/>
</dbReference>
<dbReference type="GO" id="GO:0006886">
    <property type="term" value="P:intracellular protein transport"/>
    <property type="evidence" value="ECO:0007669"/>
    <property type="project" value="UniProtKB-UniRule"/>
</dbReference>
<dbReference type="InterPro" id="IPR015348">
    <property type="entry name" value="Clathrin_H-chain_linker_core"/>
</dbReference>
<evidence type="ECO:0000256" key="2">
    <source>
        <dbReference type="ARBA" id="ARBA00004277"/>
    </source>
</evidence>
<dbReference type="Proteomes" id="UP000663866">
    <property type="component" value="Unassembled WGS sequence"/>
</dbReference>
<dbReference type="Gene3D" id="3.40.220.10">
    <property type="entry name" value="Leucine Aminopeptidase, subunit E, domain 1"/>
    <property type="match status" value="2"/>
</dbReference>
<dbReference type="GO" id="GO:0006898">
    <property type="term" value="P:receptor-mediated endocytosis"/>
    <property type="evidence" value="ECO:0007669"/>
    <property type="project" value="TreeGrafter"/>
</dbReference>
<dbReference type="InterPro" id="IPR012317">
    <property type="entry name" value="Poly(ADP-ribose)pol_cat_dom"/>
</dbReference>
<dbReference type="PANTHER" id="PTHR10292:SF1">
    <property type="entry name" value="CLATHRIN HEAVY CHAIN"/>
    <property type="match status" value="1"/>
</dbReference>
<dbReference type="GO" id="GO:0005198">
    <property type="term" value="F:structural molecule activity"/>
    <property type="evidence" value="ECO:0007669"/>
    <property type="project" value="InterPro"/>
</dbReference>
<keyword evidence="14" id="KW-1185">Reference proteome</keyword>
<comment type="subcellular location">
    <subcellularLocation>
        <location evidence="1">Cytoplasmic vesicle membrane</location>
        <topology evidence="1">Peripheral membrane protein</topology>
        <orientation evidence="1">Cytoplasmic side</orientation>
    </subcellularLocation>
    <subcellularLocation>
        <location evidence="2">Membrane</location>
        <location evidence="2">Coated pit</location>
        <topology evidence="2">Peripheral membrane protein</topology>
        <orientation evidence="2">Cytoplasmic side</orientation>
    </subcellularLocation>
</comment>
<dbReference type="Pfam" id="PF13838">
    <property type="entry name" value="Clathrin_H_link"/>
    <property type="match status" value="1"/>
</dbReference>
<keyword evidence="9" id="KW-0808">Transferase</keyword>
<dbReference type="GO" id="GO:0030132">
    <property type="term" value="C:clathrin coat of coated pit"/>
    <property type="evidence" value="ECO:0007669"/>
    <property type="project" value="InterPro"/>
</dbReference>
<dbReference type="PROSITE" id="PS51059">
    <property type="entry name" value="PARP_CATALYTIC"/>
    <property type="match status" value="1"/>
</dbReference>
<evidence type="ECO:0000256" key="6">
    <source>
        <dbReference type="ARBA" id="ARBA00023176"/>
    </source>
</evidence>
<dbReference type="InterPro" id="IPR011990">
    <property type="entry name" value="TPR-like_helical_dom_sf"/>
</dbReference>
<keyword evidence="4" id="KW-0677">Repeat</keyword>
<dbReference type="PROSITE" id="PS51154">
    <property type="entry name" value="MACRO"/>
    <property type="match status" value="2"/>
</dbReference>
<dbReference type="Gene3D" id="1.25.40.10">
    <property type="entry name" value="Tetratricopeptide repeat domain"/>
    <property type="match status" value="1"/>
</dbReference>
<feature type="domain" description="Macro" evidence="11">
    <location>
        <begin position="907"/>
        <end position="1080"/>
    </location>
</feature>
<evidence type="ECO:0000259" key="11">
    <source>
        <dbReference type="PROSITE" id="PS51154"/>
    </source>
</evidence>
<keyword evidence="7" id="KW-0968">Cytoplasmic vesicle</keyword>
<dbReference type="InterPro" id="IPR016024">
    <property type="entry name" value="ARM-type_fold"/>
</dbReference>
<dbReference type="Gene3D" id="2.130.10.110">
    <property type="entry name" value="Clathrin heavy-chain terminal domain"/>
    <property type="match status" value="1"/>
</dbReference>
<gene>
    <name evidence="13" type="ORF">OVN521_LOCUS16420</name>
    <name evidence="12" type="ORF">WKI299_LOCUS29354</name>
</gene>
<comment type="caution">
    <text evidence="13">The sequence shown here is derived from an EMBL/GenBank/DDBJ whole genome shotgun (WGS) entry which is preliminary data.</text>
</comment>
<name>A0A819Q969_9BILA</name>
<reference evidence="13" key="1">
    <citation type="submission" date="2021-02" db="EMBL/GenBank/DDBJ databases">
        <authorList>
            <person name="Nowell W R."/>
        </authorList>
    </citation>
    <scope>NUCLEOTIDE SEQUENCE</scope>
</reference>
<dbReference type="SUPFAM" id="SSF52949">
    <property type="entry name" value="Macro domain-like"/>
    <property type="match status" value="2"/>
</dbReference>
<dbReference type="PANTHER" id="PTHR10292">
    <property type="entry name" value="CLATHRIN HEAVY CHAIN RELATED"/>
    <property type="match status" value="1"/>
</dbReference>
<dbReference type="Pfam" id="PF09268">
    <property type="entry name" value="Clathrin-link"/>
    <property type="match status" value="1"/>
</dbReference>
<keyword evidence="9" id="KW-0328">Glycosyltransferase</keyword>
<evidence type="ECO:0000256" key="7">
    <source>
        <dbReference type="ARBA" id="ARBA00023329"/>
    </source>
</evidence>
<evidence type="ECO:0000256" key="3">
    <source>
        <dbReference type="ARBA" id="ARBA00009535"/>
    </source>
</evidence>
<keyword evidence="6" id="KW-0168">Coated pit</keyword>
<dbReference type="Gene3D" id="3.90.228.10">
    <property type="match status" value="1"/>
</dbReference>
<evidence type="ECO:0000256" key="9">
    <source>
        <dbReference type="RuleBase" id="RU362114"/>
    </source>
</evidence>
<dbReference type="EMBL" id="CAJNRF010013097">
    <property type="protein sequence ID" value="CAF2146093.1"/>
    <property type="molecule type" value="Genomic_DNA"/>
</dbReference>
<protein>
    <recommendedName>
        <fullName evidence="9">Poly [ADP-ribose] polymerase</fullName>
        <shortName evidence="9">PARP</shortName>
        <ecNumber evidence="9">2.4.2.-</ecNumber>
    </recommendedName>
</protein>
<sequence length="1276" mass="144378">MTEQLPIKFQEHLQLQSVGINVKNIGFSSLTMESDKFICVREKIYDTAFVIIIDMADPTNPIKRPITADSAIMNPTSKVIALKAGKTLQIFNIELRRRMKTYAMEEDCIFWKWVSVNTIGIVAETSVYHWTMEGDSQPVKMFDRHQSLLGCQIINYRTDESLQWLLVNGIQAQEGRVVGRMQLYSVERKVSQPIEGHAAAFTQFKLEPNKKTSKLFSFAVRRPQGGKLHIIEVGTPAPDNQAFQKKVIDVQFPAEAPNDFPVAMQTSAKHGVIFLVTKYGYVHMFDIENGTLIYMNRISAETMFVTAPYEPTSGIIAVNRKGQVLSVSVDEETVVSYIQNTLGNAELAYNMAARCNLPGADQLFLERFSQLFQSGNYDEAAKVAATAPRGILRTQQTILQFQTVPSQPNQPSPLLQYFGILLETSKLNKEESIELCKPVVGQGNKQLLEKWLKEDKLECNEQLGDLVKSIDSTVALSVYLRANIPMKVIQCFTETGQYQKIVLYAKKVNYQPDYIYLLRSIMRIDPDQGVQFAQLLVQDSEPLADLTQVVDVFVEQNLTQQCTAFLLDTLKNNREDQGHLQTRLLEMNLMQAPQVADAILGNNMFTHYDRPHIAKLCENAGLLQHALEHYTDIYDIKRVVVQTHLLNPEWLVNYFGRLSVDDCLECLKAMLQANIHQNLQVVVQIETKYHEQFGTEKCIDLFESFNSYEESAIDMDALHIEKEDPLLTPNVRSQSSPIIVCHGDLIAQETDVIVVCSSSKYLFKSICQAGGDSVSTSYNQQISGSPNAPIIIVEPAGKIASKKIYFLPWKTNSDQSILCKSIEDFVSLALEKAIDHKYRSIAFPAIGCGGFKCSIQLISRTMVRTVYSKLKTYQMSVSFVIQPDKKDIYDEFKKHIDELQPPPSSIILKTIATKLGKGMIEVEMGDITKQKVDVIVGSSSSGILREIIIKAAGKESRMAYDIELKSHPNSVLIAIPSGSLPCKQIFFVKWEPNDNEEILQQSLIDLISTVVQNVISHNFTSVAFPAIGCGKHACSVDIVVKTMVHEMKKHLIQRKLSWTVKFVVNDNQENVYDEFCKQVLTTEDGFHEATIYQLPVTWEKSAEHKTRFTLSTKVHEYQTVASNFDQAMKGKYTDIIKIERIQNERWYMQYLAHTKDFRKRLNMDTEKRLYHGCPEQAANTIIEDCFNRSYAGVNGTVYGVGVYFSSDATYSHGYTKPNANGERCMFLSRVLVGKTTKGNNKMKTRPLGFDSTTDEKHIFVTYHDAQAFAEYLITYK</sequence>
<dbReference type="Pfam" id="PF01661">
    <property type="entry name" value="Macro"/>
    <property type="match status" value="2"/>
</dbReference>
<proteinExistence type="inferred from homology"/>
<dbReference type="SUPFAM" id="SSF56399">
    <property type="entry name" value="ADP-ribosylation"/>
    <property type="match status" value="1"/>
</dbReference>
<dbReference type="InterPro" id="IPR016025">
    <property type="entry name" value="Clathrin_H-chain_N"/>
</dbReference>
<evidence type="ECO:0000313" key="14">
    <source>
        <dbReference type="Proteomes" id="UP000663866"/>
    </source>
</evidence>
<dbReference type="Pfam" id="PF01394">
    <property type="entry name" value="Clathrin_propel"/>
    <property type="match status" value="3"/>
</dbReference>
<dbReference type="EC" id="2.4.2.-" evidence="9"/>
<feature type="domain" description="PARP catalytic" evidence="10">
    <location>
        <begin position="1094"/>
        <end position="1276"/>
    </location>
</feature>
<evidence type="ECO:0000259" key="10">
    <source>
        <dbReference type="PROSITE" id="PS51059"/>
    </source>
</evidence>
<dbReference type="SUPFAM" id="SSF50989">
    <property type="entry name" value="Clathrin heavy-chain terminal domain"/>
    <property type="match status" value="1"/>
</dbReference>
<dbReference type="SMART" id="SM00506">
    <property type="entry name" value="A1pp"/>
    <property type="match status" value="2"/>
</dbReference>
<dbReference type="GO" id="GO:0071439">
    <property type="term" value="C:clathrin complex"/>
    <property type="evidence" value="ECO:0007669"/>
    <property type="project" value="TreeGrafter"/>
</dbReference>
<dbReference type="InterPro" id="IPR022365">
    <property type="entry name" value="Clathrin_H-chain_propeller_rpt"/>
</dbReference>
<evidence type="ECO:0000256" key="1">
    <source>
        <dbReference type="ARBA" id="ARBA00004180"/>
    </source>
</evidence>
<dbReference type="Pfam" id="PF00637">
    <property type="entry name" value="Clathrin"/>
    <property type="match status" value="1"/>
</dbReference>
<dbReference type="InterPro" id="IPR055358">
    <property type="entry name" value="CHCR"/>
</dbReference>
<dbReference type="InterPro" id="IPR043472">
    <property type="entry name" value="Macro_dom-like"/>
</dbReference>
<organism evidence="13 14">
    <name type="scientific">Rotaria magnacalcarata</name>
    <dbReference type="NCBI Taxonomy" id="392030"/>
    <lineage>
        <taxon>Eukaryota</taxon>
        <taxon>Metazoa</taxon>
        <taxon>Spiralia</taxon>
        <taxon>Gnathifera</taxon>
        <taxon>Rotifera</taxon>
        <taxon>Eurotatoria</taxon>
        <taxon>Bdelloidea</taxon>
        <taxon>Philodinida</taxon>
        <taxon>Philodinidae</taxon>
        <taxon>Rotaria</taxon>
    </lineage>
</organism>
<feature type="repeat" description="CHCR" evidence="8">
    <location>
        <begin position="537"/>
        <end position="683"/>
    </location>
</feature>
<keyword evidence="5" id="KW-0472">Membrane</keyword>
<dbReference type="PROSITE" id="PS50236">
    <property type="entry name" value="CHCR"/>
    <property type="match status" value="1"/>
</dbReference>
<keyword evidence="9" id="KW-0520">NAD</keyword>
<feature type="domain" description="Macro" evidence="11">
    <location>
        <begin position="725"/>
        <end position="881"/>
    </location>
</feature>
<dbReference type="SUPFAM" id="SSF48371">
    <property type="entry name" value="ARM repeat"/>
    <property type="match status" value="2"/>
</dbReference>
<comment type="similarity">
    <text evidence="3">Belongs to the clathrin heavy chain family.</text>
</comment>
<dbReference type="InterPro" id="IPR002589">
    <property type="entry name" value="Macro_dom"/>
</dbReference>
<dbReference type="FunFam" id="1.25.40.10:FF:000082">
    <property type="entry name" value="Clathrin heavy chain"/>
    <property type="match status" value="1"/>
</dbReference>
<dbReference type="Proteomes" id="UP000663856">
    <property type="component" value="Unassembled WGS sequence"/>
</dbReference>
<dbReference type="GO" id="GO:0003950">
    <property type="term" value="F:NAD+ poly-ADP-ribosyltransferase activity"/>
    <property type="evidence" value="ECO:0007669"/>
    <property type="project" value="UniProtKB-UniRule"/>
</dbReference>
<dbReference type="GO" id="GO:0030130">
    <property type="term" value="C:clathrin coat of trans-Golgi network vesicle"/>
    <property type="evidence" value="ECO:0007669"/>
    <property type="project" value="InterPro"/>
</dbReference>
<dbReference type="GO" id="GO:0045334">
    <property type="term" value="C:clathrin-coated endocytic vesicle"/>
    <property type="evidence" value="ECO:0007669"/>
    <property type="project" value="TreeGrafter"/>
</dbReference>
<accession>A0A819Q969</accession>
<evidence type="ECO:0000313" key="13">
    <source>
        <dbReference type="EMBL" id="CAF4024776.1"/>
    </source>
</evidence>
<dbReference type="Pfam" id="PF00644">
    <property type="entry name" value="PARP"/>
    <property type="match status" value="1"/>
</dbReference>
<evidence type="ECO:0000256" key="5">
    <source>
        <dbReference type="ARBA" id="ARBA00023136"/>
    </source>
</evidence>
<dbReference type="GO" id="GO:0032051">
    <property type="term" value="F:clathrin light chain binding"/>
    <property type="evidence" value="ECO:0007669"/>
    <property type="project" value="TreeGrafter"/>
</dbReference>
<dbReference type="FunFam" id="2.130.10.110:FF:000003">
    <property type="entry name" value="Clathrin heavy chain"/>
    <property type="match status" value="1"/>
</dbReference>